<organism evidence="2 3">
    <name type="scientific">Colletotrichum liriopes</name>
    <dbReference type="NCBI Taxonomy" id="708192"/>
    <lineage>
        <taxon>Eukaryota</taxon>
        <taxon>Fungi</taxon>
        <taxon>Dikarya</taxon>
        <taxon>Ascomycota</taxon>
        <taxon>Pezizomycotina</taxon>
        <taxon>Sordariomycetes</taxon>
        <taxon>Hypocreomycetidae</taxon>
        <taxon>Glomerellales</taxon>
        <taxon>Glomerellaceae</taxon>
        <taxon>Colletotrichum</taxon>
        <taxon>Colletotrichum spaethianum species complex</taxon>
    </lineage>
</organism>
<reference evidence="2 3" key="1">
    <citation type="submission" date="2021-07" db="EMBL/GenBank/DDBJ databases">
        <title>Genome data of Colletotrichum spaethianum.</title>
        <authorList>
            <person name="Utami Y.D."/>
            <person name="Hiruma K."/>
        </authorList>
    </citation>
    <scope>NUCLEOTIDE SEQUENCE [LARGE SCALE GENOMIC DNA]</scope>
    <source>
        <strain evidence="2 3">MAFF 242679</strain>
    </source>
</reference>
<evidence type="ECO:0000313" key="3">
    <source>
        <dbReference type="Proteomes" id="UP001055172"/>
    </source>
</evidence>
<feature type="compositionally biased region" description="Polar residues" evidence="1">
    <location>
        <begin position="165"/>
        <end position="175"/>
    </location>
</feature>
<gene>
    <name evidence="2" type="ORF">ColLi_10303</name>
</gene>
<protein>
    <submittedName>
        <fullName evidence="2">Uncharacterized protein</fullName>
    </submittedName>
</protein>
<name>A0AA37GVC6_9PEZI</name>
<feature type="region of interest" description="Disordered" evidence="1">
    <location>
        <begin position="1"/>
        <end position="23"/>
    </location>
</feature>
<evidence type="ECO:0000313" key="2">
    <source>
        <dbReference type="EMBL" id="GJC87465.1"/>
    </source>
</evidence>
<feature type="region of interest" description="Disordered" evidence="1">
    <location>
        <begin position="117"/>
        <end position="140"/>
    </location>
</feature>
<keyword evidence="3" id="KW-1185">Reference proteome</keyword>
<accession>A0AA37GVC6</accession>
<sequence>MTGPVLPRSISHHHSPSRSTNDLQAHLDCEPANSQHNTPTIFSLHPLSHKVTVASHHSSDEEEPEYLPYPATKLIVAQYWHCSRDPPFWGYLIVGTFYDQHNNIVWSTEIFAFQPDTRRDRDTQSDASSGSDVESTSSRNLHDQFARSLSIAQSASARSPAHASGYQSRPRNTQHYWDPTLAGPVPGHWVTGYDHRLGNWVNTWRPDHPHF</sequence>
<proteinExistence type="predicted"/>
<feature type="region of interest" description="Disordered" evidence="1">
    <location>
        <begin position="153"/>
        <end position="178"/>
    </location>
</feature>
<evidence type="ECO:0000256" key="1">
    <source>
        <dbReference type="SAM" id="MobiDB-lite"/>
    </source>
</evidence>
<feature type="compositionally biased region" description="Polar residues" evidence="1">
    <location>
        <begin position="125"/>
        <end position="139"/>
    </location>
</feature>
<dbReference type="AlphaFoldDB" id="A0AA37GVC6"/>
<dbReference type="EMBL" id="BPPX01000026">
    <property type="protein sequence ID" value="GJC87465.1"/>
    <property type="molecule type" value="Genomic_DNA"/>
</dbReference>
<comment type="caution">
    <text evidence="2">The sequence shown here is derived from an EMBL/GenBank/DDBJ whole genome shotgun (WGS) entry which is preliminary data.</text>
</comment>
<dbReference type="Proteomes" id="UP001055172">
    <property type="component" value="Unassembled WGS sequence"/>
</dbReference>